<reference evidence="2" key="1">
    <citation type="submission" date="2022-03" db="EMBL/GenBank/DDBJ databases">
        <authorList>
            <person name="Martin C."/>
        </authorList>
    </citation>
    <scope>NUCLEOTIDE SEQUENCE</scope>
</reference>
<evidence type="ECO:0000313" key="2">
    <source>
        <dbReference type="EMBL" id="CAH1800639.1"/>
    </source>
</evidence>
<dbReference type="EMBL" id="CAIIXF020000012">
    <property type="protein sequence ID" value="CAH1800639.1"/>
    <property type="molecule type" value="Genomic_DNA"/>
</dbReference>
<dbReference type="OrthoDB" id="6082598at2759"/>
<evidence type="ECO:0000256" key="1">
    <source>
        <dbReference type="SAM" id="MobiDB-lite"/>
    </source>
</evidence>
<feature type="region of interest" description="Disordered" evidence="1">
    <location>
        <begin position="66"/>
        <end position="89"/>
    </location>
</feature>
<dbReference type="AlphaFoldDB" id="A0A8S4Q2J5"/>
<feature type="non-terminal residue" evidence="2">
    <location>
        <position position="112"/>
    </location>
</feature>
<accession>A0A8S4Q2J5</accession>
<keyword evidence="3" id="KW-1185">Reference proteome</keyword>
<gene>
    <name evidence="2" type="ORF">OFUS_LOCUS24498</name>
</gene>
<comment type="caution">
    <text evidence="2">The sequence shown here is derived from an EMBL/GenBank/DDBJ whole genome shotgun (WGS) entry which is preliminary data.</text>
</comment>
<proteinExistence type="predicted"/>
<sequence length="112" mass="12567">MVIMNGRCGLDNKIGKSTTRDISVIDYVIVTASLLCEINEFKVCDFNGIISDIHCGIDFNISAPIQHKPSDSQPGINEPANLQKRPKRWESNQSTYFCENIEDSMVDTITEK</sequence>
<name>A0A8S4Q2J5_OWEFU</name>
<protein>
    <submittedName>
        <fullName evidence="2">Uncharacterized protein</fullName>
    </submittedName>
</protein>
<dbReference type="Proteomes" id="UP000749559">
    <property type="component" value="Unassembled WGS sequence"/>
</dbReference>
<evidence type="ECO:0000313" key="3">
    <source>
        <dbReference type="Proteomes" id="UP000749559"/>
    </source>
</evidence>
<organism evidence="2 3">
    <name type="scientific">Owenia fusiformis</name>
    <name type="common">Polychaete worm</name>
    <dbReference type="NCBI Taxonomy" id="6347"/>
    <lineage>
        <taxon>Eukaryota</taxon>
        <taxon>Metazoa</taxon>
        <taxon>Spiralia</taxon>
        <taxon>Lophotrochozoa</taxon>
        <taxon>Annelida</taxon>
        <taxon>Polychaeta</taxon>
        <taxon>Sedentaria</taxon>
        <taxon>Canalipalpata</taxon>
        <taxon>Sabellida</taxon>
        <taxon>Oweniida</taxon>
        <taxon>Oweniidae</taxon>
        <taxon>Owenia</taxon>
    </lineage>
</organism>